<name>A0A8C5E562_GOUWI</name>
<evidence type="ECO:0000256" key="10">
    <source>
        <dbReference type="ARBA" id="ARBA00023139"/>
    </source>
</evidence>
<dbReference type="PANTHER" id="PTHR10424">
    <property type="entry name" value="VIRAL ENVELOPE PROTEIN"/>
    <property type="match status" value="1"/>
</dbReference>
<evidence type="ECO:0008006" key="18">
    <source>
        <dbReference type="Google" id="ProtNLM"/>
    </source>
</evidence>
<keyword evidence="4" id="KW-1032">Host cell membrane</keyword>
<proteinExistence type="predicted"/>
<evidence type="ECO:0000256" key="9">
    <source>
        <dbReference type="ARBA" id="ARBA00023136"/>
    </source>
</evidence>
<keyword evidence="17" id="KW-1185">Reference proteome</keyword>
<evidence type="ECO:0000256" key="4">
    <source>
        <dbReference type="ARBA" id="ARBA00022511"/>
    </source>
</evidence>
<evidence type="ECO:0000256" key="15">
    <source>
        <dbReference type="SAM" id="SignalP"/>
    </source>
</evidence>
<reference evidence="16" key="1">
    <citation type="submission" date="2020-06" db="EMBL/GenBank/DDBJ databases">
        <authorList>
            <consortium name="Wellcome Sanger Institute Data Sharing"/>
        </authorList>
    </citation>
    <scope>NUCLEOTIDE SEQUENCE [LARGE SCALE GENOMIC DNA]</scope>
</reference>
<evidence type="ECO:0000256" key="2">
    <source>
        <dbReference type="ARBA" id="ARBA00004531"/>
    </source>
</evidence>
<dbReference type="Proteomes" id="UP000694680">
    <property type="component" value="Chromosome 10"/>
</dbReference>
<organism evidence="16 17">
    <name type="scientific">Gouania willdenowi</name>
    <name type="common">Blunt-snouted clingfish</name>
    <name type="synonym">Lepadogaster willdenowi</name>
    <dbReference type="NCBI Taxonomy" id="441366"/>
    <lineage>
        <taxon>Eukaryota</taxon>
        <taxon>Metazoa</taxon>
        <taxon>Chordata</taxon>
        <taxon>Craniata</taxon>
        <taxon>Vertebrata</taxon>
        <taxon>Euteleostomi</taxon>
        <taxon>Actinopterygii</taxon>
        <taxon>Neopterygii</taxon>
        <taxon>Teleostei</taxon>
        <taxon>Neoteleostei</taxon>
        <taxon>Acanthomorphata</taxon>
        <taxon>Ovalentaria</taxon>
        <taxon>Blenniimorphae</taxon>
        <taxon>Blenniiformes</taxon>
        <taxon>Gobiesocoidei</taxon>
        <taxon>Gobiesocidae</taxon>
        <taxon>Gobiesocinae</taxon>
        <taxon>Gouania</taxon>
    </lineage>
</organism>
<accession>A0A8C5E562</accession>
<protein>
    <recommendedName>
        <fullName evidence="18">Envelope protein</fullName>
    </recommendedName>
</protein>
<evidence type="ECO:0000256" key="11">
    <source>
        <dbReference type="ARBA" id="ARBA00023157"/>
    </source>
</evidence>
<feature type="chain" id="PRO_5034398209" description="Envelope protein" evidence="15">
    <location>
        <begin position="18"/>
        <end position="623"/>
    </location>
</feature>
<dbReference type="Gene3D" id="1.10.287.210">
    <property type="match status" value="1"/>
</dbReference>
<evidence type="ECO:0000313" key="17">
    <source>
        <dbReference type="Proteomes" id="UP000694680"/>
    </source>
</evidence>
<evidence type="ECO:0000256" key="14">
    <source>
        <dbReference type="SAM" id="Phobius"/>
    </source>
</evidence>
<evidence type="ECO:0000256" key="8">
    <source>
        <dbReference type="ARBA" id="ARBA00022989"/>
    </source>
</evidence>
<keyword evidence="10" id="KW-0564">Palmitate</keyword>
<evidence type="ECO:0000256" key="3">
    <source>
        <dbReference type="ARBA" id="ARBA00004563"/>
    </source>
</evidence>
<dbReference type="Pfam" id="PF00429">
    <property type="entry name" value="TLV_coat"/>
    <property type="match status" value="1"/>
</dbReference>
<evidence type="ECO:0000256" key="13">
    <source>
        <dbReference type="ARBA" id="ARBA00023288"/>
    </source>
</evidence>
<dbReference type="PANTHER" id="PTHR10424:SF81">
    <property type="entry name" value="ERVV2 PROTEIN"/>
    <property type="match status" value="1"/>
</dbReference>
<evidence type="ECO:0000256" key="1">
    <source>
        <dbReference type="ARBA" id="ARBA00004402"/>
    </source>
</evidence>
<reference evidence="16" key="2">
    <citation type="submission" date="2025-08" db="UniProtKB">
        <authorList>
            <consortium name="Ensembl"/>
        </authorList>
    </citation>
    <scope>IDENTIFICATION</scope>
</reference>
<dbReference type="AlphaFoldDB" id="A0A8C5E562"/>
<reference evidence="16" key="3">
    <citation type="submission" date="2025-09" db="UniProtKB">
        <authorList>
            <consortium name="Ensembl"/>
        </authorList>
    </citation>
    <scope>IDENTIFICATION</scope>
</reference>
<keyword evidence="9 14" id="KW-0472">Membrane</keyword>
<comment type="subcellular location">
    <subcellularLocation>
        <location evidence="1">Host cell membrane</location>
        <topology evidence="1">Single-pass type I membrane protein</topology>
    </subcellularLocation>
    <subcellularLocation>
        <location evidence="2">Host endomembrane system</location>
        <topology evidence="2">Peripheral membrane protein</topology>
    </subcellularLocation>
    <subcellularLocation>
        <location evidence="3">Virion membrane</location>
        <topology evidence="3">Single-pass type I membrane protein</topology>
    </subcellularLocation>
</comment>
<keyword evidence="15" id="KW-0732">Signal</keyword>
<keyword evidence="11" id="KW-1015">Disulfide bond</keyword>
<evidence type="ECO:0000256" key="5">
    <source>
        <dbReference type="ARBA" id="ARBA00022581"/>
    </source>
</evidence>
<evidence type="ECO:0000256" key="7">
    <source>
        <dbReference type="ARBA" id="ARBA00022870"/>
    </source>
</evidence>
<dbReference type="Ensembl" id="ENSGWIT00000017365.1">
    <property type="protein sequence ID" value="ENSGWIP00000015725.1"/>
    <property type="gene ID" value="ENSGWIG00000008805.1"/>
</dbReference>
<keyword evidence="12" id="KW-0325">Glycoprotein</keyword>
<keyword evidence="8 14" id="KW-1133">Transmembrane helix</keyword>
<dbReference type="SUPFAM" id="SSF58069">
    <property type="entry name" value="Virus ectodomain"/>
    <property type="match status" value="1"/>
</dbReference>
<feature type="transmembrane region" description="Helical" evidence="14">
    <location>
        <begin position="560"/>
        <end position="582"/>
    </location>
</feature>
<evidence type="ECO:0000313" key="16">
    <source>
        <dbReference type="Ensembl" id="ENSGWIP00000015725.1"/>
    </source>
</evidence>
<evidence type="ECO:0000256" key="12">
    <source>
        <dbReference type="ARBA" id="ARBA00023180"/>
    </source>
</evidence>
<feature type="signal peptide" evidence="15">
    <location>
        <begin position="1"/>
        <end position="17"/>
    </location>
</feature>
<sequence>MDLLFLLLLVGSQEVLAGTLSSPWYDYTGRCPKGLNLIMCIPQIPDILRDVTIPLEALANKGYKPWKHGKDYANYDWYMQVRGADQTWSTHGWSEVPLHTSYTPITWPLTPSTLTVTAAYLSLRKTIIQKQNILLLTVNTTAVPPSCLVMGFCPDVQGKDPTFWVNICITPPATPVVVKPRMDIVLSPETRQNIQVINAKPMSTEEPDSLLALLSEHNNHVHHRLRANSWYRMVELSARTVTNDSCYVCSHLPHAVTSPTLLSASLPAPDSKNVLDCLQNKSMISCPPVLPVLKTLEPLGQAAKHLNTNAVPCGNYTHCYPLCVRFIGPPTNTKGLPSVDINHCATVQSVSTVAPMFARDGVWLKCGDKVYPSPPTNMSAVCVPVAVTDGSFIVHMTMPSRSRREIITFTPHDPIWGSYVPHEHRHWSTSQKVVLALFPNIGVGKNSLMIETLRYRLHMLLNATLAVDNKMNARTAATAQMAIQNRMALDTILASTGGVCAMVGATCCTYIPNNSSESIEDALQTLRNLEGAMSADESNVHSSGWDWLFQGSWFQSLLRLGLPFLAVLLVVGLACCCIVPCVKKGIDNMIIGAMQVQASPEYQLHVMDARLLDVFQTHNRADM</sequence>
<keyword evidence="5" id="KW-0945">Host-virus interaction</keyword>
<dbReference type="InterPro" id="IPR018154">
    <property type="entry name" value="TLV/ENV_coat_polyprotein"/>
</dbReference>
<keyword evidence="6 14" id="KW-0812">Transmembrane</keyword>
<keyword evidence="7" id="KW-1043">Host membrane</keyword>
<evidence type="ECO:0000256" key="6">
    <source>
        <dbReference type="ARBA" id="ARBA00022692"/>
    </source>
</evidence>
<keyword evidence="13" id="KW-0449">Lipoprotein</keyword>